<dbReference type="RefSeq" id="XP_056762113.1">
    <property type="nucleotide sequence ID" value="XM_056913264.1"/>
</dbReference>
<sequence>MRGPSVREGASREERRHLASARGETIENGRGRWGEKRDEDHQPHVRARSEGPEPALEVGWRPLESPAESLSCVSVDEKIILTHLGMVNRATTSQVLFPISCLSFASRRHLFLSVMKDTGLAPYSRFPNSLALRRQHPHPPGNARRTERVPTASSLAPTSAQEQACGPSPLPLQMGSLLSPLGNDSGLVPVAWPSQALTFLRTRHTTAANKLINNRLTGPPNRPPSAGRGSWVDGQRGKRGPYLDRGLHGILGQTFAGDPQQIQTMLGGAPELTRV</sequence>
<feature type="region of interest" description="Disordered" evidence="1">
    <location>
        <begin position="131"/>
        <end position="171"/>
    </location>
</feature>
<feature type="compositionally biased region" description="Basic and acidic residues" evidence="1">
    <location>
        <begin position="24"/>
        <end position="51"/>
    </location>
</feature>
<dbReference type="GeneID" id="81603507"/>
<proteinExistence type="predicted"/>
<evidence type="ECO:0000256" key="1">
    <source>
        <dbReference type="SAM" id="MobiDB-lite"/>
    </source>
</evidence>
<evidence type="ECO:0000313" key="3">
    <source>
        <dbReference type="Proteomes" id="UP001213681"/>
    </source>
</evidence>
<dbReference type="EMBL" id="JAPVEA010000008">
    <property type="protein sequence ID" value="KAJ5438884.1"/>
    <property type="molecule type" value="Genomic_DNA"/>
</dbReference>
<gene>
    <name evidence="2" type="ORF">N7458_009882</name>
</gene>
<reference evidence="2" key="2">
    <citation type="journal article" date="2023" name="IMA Fungus">
        <title>Comparative genomic study of the Penicillium genus elucidates a diverse pangenome and 15 lateral gene transfer events.</title>
        <authorList>
            <person name="Petersen C."/>
            <person name="Sorensen T."/>
            <person name="Nielsen M.R."/>
            <person name="Sondergaard T.E."/>
            <person name="Sorensen J.L."/>
            <person name="Fitzpatrick D.A."/>
            <person name="Frisvad J.C."/>
            <person name="Nielsen K.L."/>
        </authorList>
    </citation>
    <scope>NUCLEOTIDE SEQUENCE</scope>
    <source>
        <strain evidence="2">IBT 16125</strain>
    </source>
</reference>
<name>A0AAD6FZD4_9EURO</name>
<feature type="compositionally biased region" description="Polar residues" evidence="1">
    <location>
        <begin position="151"/>
        <end position="162"/>
    </location>
</feature>
<accession>A0AAD6FZD4</accession>
<dbReference type="Proteomes" id="UP001213681">
    <property type="component" value="Unassembled WGS sequence"/>
</dbReference>
<keyword evidence="3" id="KW-1185">Reference proteome</keyword>
<dbReference type="AlphaFoldDB" id="A0AAD6FZD4"/>
<protein>
    <submittedName>
        <fullName evidence="2">Uncharacterized protein</fullName>
    </submittedName>
</protein>
<evidence type="ECO:0000313" key="2">
    <source>
        <dbReference type="EMBL" id="KAJ5438884.1"/>
    </source>
</evidence>
<reference evidence="2" key="1">
    <citation type="submission" date="2022-12" db="EMBL/GenBank/DDBJ databases">
        <authorList>
            <person name="Petersen C."/>
        </authorList>
    </citation>
    <scope>NUCLEOTIDE SEQUENCE</scope>
    <source>
        <strain evidence="2">IBT 16125</strain>
    </source>
</reference>
<organism evidence="2 3">
    <name type="scientific">Penicillium daleae</name>
    <dbReference type="NCBI Taxonomy" id="63821"/>
    <lineage>
        <taxon>Eukaryota</taxon>
        <taxon>Fungi</taxon>
        <taxon>Dikarya</taxon>
        <taxon>Ascomycota</taxon>
        <taxon>Pezizomycotina</taxon>
        <taxon>Eurotiomycetes</taxon>
        <taxon>Eurotiomycetidae</taxon>
        <taxon>Eurotiales</taxon>
        <taxon>Aspergillaceae</taxon>
        <taxon>Penicillium</taxon>
    </lineage>
</organism>
<comment type="caution">
    <text evidence="2">The sequence shown here is derived from an EMBL/GenBank/DDBJ whole genome shotgun (WGS) entry which is preliminary data.</text>
</comment>
<feature type="region of interest" description="Disordered" evidence="1">
    <location>
        <begin position="213"/>
        <end position="245"/>
    </location>
</feature>
<feature type="region of interest" description="Disordered" evidence="1">
    <location>
        <begin position="1"/>
        <end position="57"/>
    </location>
</feature>